<accession>A0ABU5CV16</accession>
<keyword evidence="3" id="KW-1185">Reference proteome</keyword>
<dbReference type="PROSITE" id="PS51257">
    <property type="entry name" value="PROKAR_LIPOPROTEIN"/>
    <property type="match status" value="1"/>
</dbReference>
<protein>
    <recommendedName>
        <fullName evidence="4">DUF4878 domain-containing protein</fullName>
    </recommendedName>
</protein>
<dbReference type="RefSeq" id="WP_320381092.1">
    <property type="nucleotide sequence ID" value="NZ_JAWDIQ010000003.1"/>
</dbReference>
<evidence type="ECO:0000313" key="2">
    <source>
        <dbReference type="EMBL" id="MDY0410222.1"/>
    </source>
</evidence>
<name>A0ABU5CV16_9BACI</name>
<keyword evidence="1" id="KW-0732">Signal</keyword>
<proteinExistence type="predicted"/>
<dbReference type="EMBL" id="JAWDIQ010000003">
    <property type="protein sequence ID" value="MDY0410222.1"/>
    <property type="molecule type" value="Genomic_DNA"/>
</dbReference>
<reference evidence="2 3" key="1">
    <citation type="submission" date="2023-10" db="EMBL/GenBank/DDBJ databases">
        <title>Virgibacillus soli CC-YMP-6 genome.</title>
        <authorList>
            <person name="Miliotis G."/>
            <person name="Sengupta P."/>
            <person name="Hameed A."/>
            <person name="Chuvochina M."/>
            <person name="Mcdonagh F."/>
            <person name="Simpson A.C."/>
            <person name="Singh N.K."/>
            <person name="Rekha P.D."/>
            <person name="Raman K."/>
            <person name="Hugenholtz P."/>
            <person name="Venkateswaran K."/>
        </authorList>
    </citation>
    <scope>NUCLEOTIDE SEQUENCE [LARGE SCALE GENOMIC DNA]</scope>
    <source>
        <strain evidence="2 3">CC-YMP-6</strain>
    </source>
</reference>
<evidence type="ECO:0000313" key="3">
    <source>
        <dbReference type="Proteomes" id="UP001275315"/>
    </source>
</evidence>
<comment type="caution">
    <text evidence="2">The sequence shown here is derived from an EMBL/GenBank/DDBJ whole genome shotgun (WGS) entry which is preliminary data.</text>
</comment>
<feature type="chain" id="PRO_5046315670" description="DUF4878 domain-containing protein" evidence="1">
    <location>
        <begin position="26"/>
        <end position="149"/>
    </location>
</feature>
<evidence type="ECO:0000256" key="1">
    <source>
        <dbReference type="SAM" id="SignalP"/>
    </source>
</evidence>
<feature type="signal peptide" evidence="1">
    <location>
        <begin position="1"/>
        <end position="25"/>
    </location>
</feature>
<gene>
    <name evidence="2" type="ORF">RWD45_18780</name>
</gene>
<dbReference type="Proteomes" id="UP001275315">
    <property type="component" value="Unassembled WGS sequence"/>
</dbReference>
<sequence length="149" mass="16922">MKKLLYPILTAILLISLTGCFGGGAASTVKDTYNAALNQDRDYLNKVLSQGEGYDPDDLDEIIDVLTDDVKAAKSIKNLEAKEYKQGSLNKEAVEHFNDMFDNNWALVTTKSNRDDYIQVWILQEINGDYFIVDTSGYDMEEFQEEFLK</sequence>
<evidence type="ECO:0008006" key="4">
    <source>
        <dbReference type="Google" id="ProtNLM"/>
    </source>
</evidence>
<organism evidence="2 3">
    <name type="scientific">Paracerasibacillus soli</name>
    <dbReference type="NCBI Taxonomy" id="480284"/>
    <lineage>
        <taxon>Bacteria</taxon>
        <taxon>Bacillati</taxon>
        <taxon>Bacillota</taxon>
        <taxon>Bacilli</taxon>
        <taxon>Bacillales</taxon>
        <taxon>Bacillaceae</taxon>
        <taxon>Paracerasibacillus</taxon>
    </lineage>
</organism>